<dbReference type="EMBL" id="JBHUDG010000036">
    <property type="protein sequence ID" value="MFD1631019.1"/>
    <property type="molecule type" value="Genomic_DNA"/>
</dbReference>
<dbReference type="RefSeq" id="WP_379663391.1">
    <property type="nucleotide sequence ID" value="NZ_JBHUDG010000036.1"/>
</dbReference>
<dbReference type="Proteomes" id="UP001597118">
    <property type="component" value="Unassembled WGS sequence"/>
</dbReference>
<name>A0ABW4IF64_9SPHI</name>
<dbReference type="Pfam" id="PF13376">
    <property type="entry name" value="OmdA"/>
    <property type="match status" value="1"/>
</dbReference>
<keyword evidence="2" id="KW-1185">Reference proteome</keyword>
<organism evidence="1 2">
    <name type="scientific">Pseudopedobacter beijingensis</name>
    <dbReference type="NCBI Taxonomy" id="1207056"/>
    <lineage>
        <taxon>Bacteria</taxon>
        <taxon>Pseudomonadati</taxon>
        <taxon>Bacteroidota</taxon>
        <taxon>Sphingobacteriia</taxon>
        <taxon>Sphingobacteriales</taxon>
        <taxon>Sphingobacteriaceae</taxon>
        <taxon>Pseudopedobacter</taxon>
    </lineage>
</organism>
<accession>A0ABW4IF64</accession>
<reference evidence="2" key="1">
    <citation type="journal article" date="2019" name="Int. J. Syst. Evol. Microbiol.">
        <title>The Global Catalogue of Microorganisms (GCM) 10K type strain sequencing project: providing services to taxonomists for standard genome sequencing and annotation.</title>
        <authorList>
            <consortium name="The Broad Institute Genomics Platform"/>
            <consortium name="The Broad Institute Genome Sequencing Center for Infectious Disease"/>
            <person name="Wu L."/>
            <person name="Ma J."/>
        </authorList>
    </citation>
    <scope>NUCLEOTIDE SEQUENCE [LARGE SCALE GENOMIC DNA]</scope>
    <source>
        <strain evidence="2">CCUG 53762</strain>
    </source>
</reference>
<comment type="caution">
    <text evidence="1">The sequence shown here is derived from an EMBL/GenBank/DDBJ whole genome shotgun (WGS) entry which is preliminary data.</text>
</comment>
<proteinExistence type="predicted"/>
<gene>
    <name evidence="1" type="ORF">ACFSAH_14170</name>
</gene>
<evidence type="ECO:0000313" key="2">
    <source>
        <dbReference type="Proteomes" id="UP001597118"/>
    </source>
</evidence>
<protein>
    <submittedName>
        <fullName evidence="1">YdeI family protein</fullName>
    </submittedName>
</protein>
<evidence type="ECO:0000313" key="1">
    <source>
        <dbReference type="EMBL" id="MFD1631019.1"/>
    </source>
</evidence>
<sequence>MAEAVIKSFKSKKSWRNWLDKNQNLQEGIWLQVFKVSSGVESVKITEALDEALCFGWIDGQRKSYDEHSYLQKYVPRRAQSIWSKRNIGLVEKLIVDGKMTARGFAEIEKAKADGRWARAYDSHSTMQDDEDLLKELKKDIVAFDFFQSLNKTNKFAINFRLQTAKKPETRTKRLKEILTMLKEGKKFH</sequence>